<keyword evidence="3" id="KW-0067">ATP-binding</keyword>
<sequence length="508" mass="57931">MPENAGHIMEEEVETFAFQAEIAQLMSLIINTFYSNKEIFLRELISNSSDALDKIRYESLTDPSRLESCKELKIEITPDLHARTLTIVDTGIGMTKADLINNLGTIAKSGTKAFMEALQAGADISMIGQFGVGFYSAYLVAEKVTVITKHNDDEQYVWDSAAGGSFTVKPDNGEPLGRGTKVILHLKEDQTEYCEEKRIKEVVKKHSQFIGYPITLFVEKTREKEVELEEGEKEEEVEKDAAENKDKPDIEDVGSDEDEDSKDGKNKRKQKIKEKYIDAQELNKTKPIWTRNPDDITNEEYGEFYKSLTNDWEDHLAVKALMDHYIFQLGIHEDSQNRKKLSDLLRYYTSACGDEMVSLKDYVSRMKDNQKHIYYITAILKHCNDTKFPHPQVVVSNRLVASPCCIVTSTYGWTANMERIMKSQALRDNATMGYMTAKKHLEINPLHPIIETLRVKAEADKNDKAVKDLVILLFETALLSSGFTLEDPQTHANRIYRMIKLGLGRFYC</sequence>
<dbReference type="EMBL" id="JAHRIO010010627">
    <property type="protein sequence ID" value="MEQ2161546.1"/>
    <property type="molecule type" value="Genomic_DNA"/>
</dbReference>
<dbReference type="SUPFAM" id="SSF110942">
    <property type="entry name" value="HSP90 C-terminal domain"/>
    <property type="match status" value="1"/>
</dbReference>
<dbReference type="PRINTS" id="PR00775">
    <property type="entry name" value="HEATSHOCK90"/>
</dbReference>
<feature type="region of interest" description="Disordered" evidence="5">
    <location>
        <begin position="227"/>
        <end position="271"/>
    </location>
</feature>
<dbReference type="InterPro" id="IPR001404">
    <property type="entry name" value="Hsp90_fam"/>
</dbReference>
<gene>
    <name evidence="7" type="ORF">GOODEAATRI_010641</name>
</gene>
<dbReference type="InterPro" id="IPR020575">
    <property type="entry name" value="Hsp90_N"/>
</dbReference>
<evidence type="ECO:0000259" key="6">
    <source>
        <dbReference type="SMART" id="SM00387"/>
    </source>
</evidence>
<dbReference type="PROSITE" id="PS00298">
    <property type="entry name" value="HSP90"/>
    <property type="match status" value="1"/>
</dbReference>
<organism evidence="7 8">
    <name type="scientific">Goodea atripinnis</name>
    <dbReference type="NCBI Taxonomy" id="208336"/>
    <lineage>
        <taxon>Eukaryota</taxon>
        <taxon>Metazoa</taxon>
        <taxon>Chordata</taxon>
        <taxon>Craniata</taxon>
        <taxon>Vertebrata</taxon>
        <taxon>Euteleostomi</taxon>
        <taxon>Actinopterygii</taxon>
        <taxon>Neopterygii</taxon>
        <taxon>Teleostei</taxon>
        <taxon>Neoteleostei</taxon>
        <taxon>Acanthomorphata</taxon>
        <taxon>Ovalentaria</taxon>
        <taxon>Atherinomorphae</taxon>
        <taxon>Cyprinodontiformes</taxon>
        <taxon>Goodeidae</taxon>
        <taxon>Goodea</taxon>
    </lineage>
</organism>
<dbReference type="InterPro" id="IPR020568">
    <property type="entry name" value="Ribosomal_Su5_D2-typ_SF"/>
</dbReference>
<keyword evidence="4" id="KW-0143">Chaperone</keyword>
<dbReference type="SMART" id="SM00387">
    <property type="entry name" value="HATPase_c"/>
    <property type="match status" value="1"/>
</dbReference>
<feature type="compositionally biased region" description="Acidic residues" evidence="5">
    <location>
        <begin position="227"/>
        <end position="238"/>
    </location>
</feature>
<comment type="similarity">
    <text evidence="1">Belongs to the heat shock protein 90 family.</text>
</comment>
<feature type="domain" description="Histidine kinase/HSP90-like ATPase" evidence="6">
    <location>
        <begin position="36"/>
        <end position="190"/>
    </location>
</feature>
<dbReference type="InterPro" id="IPR036890">
    <property type="entry name" value="HATPase_C_sf"/>
</dbReference>
<dbReference type="InterPro" id="IPR037196">
    <property type="entry name" value="HSP90_C"/>
</dbReference>
<keyword evidence="8" id="KW-1185">Reference proteome</keyword>
<accession>A0ABV0MRM4</accession>
<dbReference type="Proteomes" id="UP001476798">
    <property type="component" value="Unassembled WGS sequence"/>
</dbReference>
<evidence type="ECO:0000256" key="1">
    <source>
        <dbReference type="ARBA" id="ARBA00008239"/>
    </source>
</evidence>
<dbReference type="PANTHER" id="PTHR11528">
    <property type="entry name" value="HEAT SHOCK PROTEIN 90 FAMILY MEMBER"/>
    <property type="match status" value="1"/>
</dbReference>
<proteinExistence type="inferred from homology"/>
<dbReference type="SUPFAM" id="SSF55874">
    <property type="entry name" value="ATPase domain of HSP90 chaperone/DNA topoisomerase II/histidine kinase"/>
    <property type="match status" value="1"/>
</dbReference>
<comment type="caution">
    <text evidence="7">The sequence shown here is derived from an EMBL/GenBank/DDBJ whole genome shotgun (WGS) entry which is preliminary data.</text>
</comment>
<dbReference type="SUPFAM" id="SSF54211">
    <property type="entry name" value="Ribosomal protein S5 domain 2-like"/>
    <property type="match status" value="1"/>
</dbReference>
<evidence type="ECO:0000256" key="3">
    <source>
        <dbReference type="ARBA" id="ARBA00022840"/>
    </source>
</evidence>
<protein>
    <recommendedName>
        <fullName evidence="6">Histidine kinase/HSP90-like ATPase domain-containing protein</fullName>
    </recommendedName>
</protein>
<evidence type="ECO:0000256" key="5">
    <source>
        <dbReference type="SAM" id="MobiDB-lite"/>
    </source>
</evidence>
<evidence type="ECO:0000313" key="8">
    <source>
        <dbReference type="Proteomes" id="UP001476798"/>
    </source>
</evidence>
<dbReference type="CDD" id="cd16927">
    <property type="entry name" value="HATPase_Hsp90-like"/>
    <property type="match status" value="1"/>
</dbReference>
<dbReference type="Gene3D" id="1.20.120.790">
    <property type="entry name" value="Heat shock protein 90, C-terminal domain"/>
    <property type="match status" value="1"/>
</dbReference>
<dbReference type="InterPro" id="IPR019805">
    <property type="entry name" value="Heat_shock_protein_90_CS"/>
</dbReference>
<name>A0ABV0MRM4_9TELE</name>
<dbReference type="Gene3D" id="3.30.565.10">
    <property type="entry name" value="Histidine kinase-like ATPase, C-terminal domain"/>
    <property type="match status" value="1"/>
</dbReference>
<feature type="compositionally biased region" description="Basic and acidic residues" evidence="5">
    <location>
        <begin position="239"/>
        <end position="250"/>
    </location>
</feature>
<feature type="compositionally biased region" description="Acidic residues" evidence="5">
    <location>
        <begin position="251"/>
        <end position="261"/>
    </location>
</feature>
<evidence type="ECO:0000313" key="7">
    <source>
        <dbReference type="EMBL" id="MEQ2161546.1"/>
    </source>
</evidence>
<dbReference type="Pfam" id="PF13589">
    <property type="entry name" value="HATPase_c_3"/>
    <property type="match status" value="1"/>
</dbReference>
<reference evidence="7 8" key="1">
    <citation type="submission" date="2021-06" db="EMBL/GenBank/DDBJ databases">
        <authorList>
            <person name="Palmer J.M."/>
        </authorList>
    </citation>
    <scope>NUCLEOTIDE SEQUENCE [LARGE SCALE GENOMIC DNA]</scope>
    <source>
        <strain evidence="7 8">GA_2019</strain>
        <tissue evidence="7">Muscle</tissue>
    </source>
</reference>
<evidence type="ECO:0000256" key="2">
    <source>
        <dbReference type="ARBA" id="ARBA00022741"/>
    </source>
</evidence>
<dbReference type="Pfam" id="PF00183">
    <property type="entry name" value="HSP90"/>
    <property type="match status" value="3"/>
</dbReference>
<dbReference type="Gene3D" id="3.30.230.80">
    <property type="match status" value="1"/>
</dbReference>
<dbReference type="PIRSF" id="PIRSF002583">
    <property type="entry name" value="Hsp90"/>
    <property type="match status" value="1"/>
</dbReference>
<keyword evidence="2" id="KW-0547">Nucleotide-binding</keyword>
<dbReference type="InterPro" id="IPR003594">
    <property type="entry name" value="HATPase_dom"/>
</dbReference>
<evidence type="ECO:0000256" key="4">
    <source>
        <dbReference type="ARBA" id="ARBA00023186"/>
    </source>
</evidence>